<comment type="subunit">
    <text evidence="7">The complex comprises the extracytoplasmic solute receptor protein and the two transmembrane proteins.</text>
</comment>
<dbReference type="NCBIfam" id="TIGR00786">
    <property type="entry name" value="dctM"/>
    <property type="match status" value="1"/>
</dbReference>
<dbReference type="InterPro" id="IPR010656">
    <property type="entry name" value="DctM"/>
</dbReference>
<feature type="domain" description="TRAP C4-dicarboxylate transport system permease DctM subunit" evidence="8">
    <location>
        <begin position="7"/>
        <end position="417"/>
    </location>
</feature>
<evidence type="ECO:0000259" key="8">
    <source>
        <dbReference type="Pfam" id="PF06808"/>
    </source>
</evidence>
<accession>A0ABX7B7N0</accession>
<gene>
    <name evidence="9" type="ORF">IGS68_02410</name>
</gene>
<feature type="transmembrane region" description="Helical" evidence="7">
    <location>
        <begin position="134"/>
        <end position="151"/>
    </location>
</feature>
<keyword evidence="3 7" id="KW-0997">Cell inner membrane</keyword>
<organism evidence="9 10">
    <name type="scientific">Skermanella cutis</name>
    <dbReference type="NCBI Taxonomy" id="2775420"/>
    <lineage>
        <taxon>Bacteria</taxon>
        <taxon>Pseudomonadati</taxon>
        <taxon>Pseudomonadota</taxon>
        <taxon>Alphaproteobacteria</taxon>
        <taxon>Rhodospirillales</taxon>
        <taxon>Azospirillaceae</taxon>
        <taxon>Skermanella</taxon>
    </lineage>
</organism>
<dbReference type="PANTHER" id="PTHR33362">
    <property type="entry name" value="SIALIC ACID TRAP TRANSPORTER PERMEASE PROTEIN SIAT-RELATED"/>
    <property type="match status" value="1"/>
</dbReference>
<feature type="transmembrane region" description="Helical" evidence="7">
    <location>
        <begin position="206"/>
        <end position="231"/>
    </location>
</feature>
<proteinExistence type="inferred from homology"/>
<dbReference type="RefSeq" id="WP_201077058.1">
    <property type="nucleotide sequence ID" value="NZ_CP067420.1"/>
</dbReference>
<keyword evidence="5 7" id="KW-1133">Transmembrane helix</keyword>
<feature type="transmembrane region" description="Helical" evidence="7">
    <location>
        <begin position="397"/>
        <end position="421"/>
    </location>
</feature>
<feature type="transmembrane region" description="Helical" evidence="7">
    <location>
        <begin position="336"/>
        <end position="353"/>
    </location>
</feature>
<reference evidence="9" key="1">
    <citation type="submission" date="2021-02" db="EMBL/GenBank/DDBJ databases">
        <title>Skermanella TT6 skin isolate.</title>
        <authorList>
            <person name="Lee K."/>
            <person name="Ganzorig M."/>
        </authorList>
    </citation>
    <scope>NUCLEOTIDE SEQUENCE</scope>
    <source>
        <strain evidence="9">TT6</strain>
    </source>
</reference>
<feature type="transmembrane region" description="Helical" evidence="7">
    <location>
        <begin position="314"/>
        <end position="331"/>
    </location>
</feature>
<sequence>MELTILFGTFAVLLVLGVPIAFVLAIASFATIVHMGLPPLIVFQRMASGMSAFALMAIPFFIFAGELMVRGAIAEKLVRLAAGVIGHLRGGLGLVNVMSSTFFGGVSGSAVADASAVGGLMIPQMKARGYAVDYSVNITVTSAIIALMIPPSHNMIIYSISAGGMISIADLFTAGILPGLLLAVLLMVAAYVVARRRGYPAEVFPGFPALMSIFLNAVPGLLLILVIVGGVRSGVFTATESSMIAVVYALLITLLVYRSLSWADFVTATLAAARTTAMVLLVIGAAASFGWLLALLQVPAATVEFMQSLSDNPLVIFLLLNVVLLFLGCFMDMSPLIIITTPIFLPVVTAFGMDPVHFGVILVLNLGIGLCTPPVGSVLFVGCAVGKIPIMQAVRTIWPFYIACIVTLILVTYIPAISLFLPKMFAN</sequence>
<name>A0ABX7B7N0_9PROT</name>
<dbReference type="PANTHER" id="PTHR33362:SF2">
    <property type="entry name" value="TRAP TRANSPORTER LARGE PERMEASE PROTEIN"/>
    <property type="match status" value="1"/>
</dbReference>
<comment type="subcellular location">
    <subcellularLocation>
        <location evidence="1 7">Cell inner membrane</location>
        <topology evidence="1 7">Multi-pass membrane protein</topology>
    </subcellularLocation>
</comment>
<dbReference type="InterPro" id="IPR004681">
    <property type="entry name" value="TRAP_DctM"/>
</dbReference>
<evidence type="ECO:0000256" key="6">
    <source>
        <dbReference type="ARBA" id="ARBA00023136"/>
    </source>
</evidence>
<evidence type="ECO:0000256" key="2">
    <source>
        <dbReference type="ARBA" id="ARBA00022475"/>
    </source>
</evidence>
<evidence type="ECO:0000313" key="10">
    <source>
        <dbReference type="Proteomes" id="UP000595197"/>
    </source>
</evidence>
<dbReference type="PIRSF" id="PIRSF006066">
    <property type="entry name" value="HI0050"/>
    <property type="match status" value="1"/>
</dbReference>
<keyword evidence="10" id="KW-1185">Reference proteome</keyword>
<evidence type="ECO:0000313" key="9">
    <source>
        <dbReference type="EMBL" id="QQP90143.1"/>
    </source>
</evidence>
<feature type="transmembrane region" description="Helical" evidence="7">
    <location>
        <begin position="12"/>
        <end position="34"/>
    </location>
</feature>
<dbReference type="EMBL" id="CP067420">
    <property type="protein sequence ID" value="QQP90143.1"/>
    <property type="molecule type" value="Genomic_DNA"/>
</dbReference>
<feature type="transmembrane region" description="Helical" evidence="7">
    <location>
        <begin position="243"/>
        <end position="260"/>
    </location>
</feature>
<comment type="similarity">
    <text evidence="7">Belongs to the TRAP transporter large permease family.</text>
</comment>
<comment type="function">
    <text evidence="7">Part of the tripartite ATP-independent periplasmic (TRAP) transport system.</text>
</comment>
<feature type="transmembrane region" description="Helical" evidence="7">
    <location>
        <begin position="272"/>
        <end position="294"/>
    </location>
</feature>
<feature type="transmembrane region" description="Helical" evidence="7">
    <location>
        <begin position="359"/>
        <end position="385"/>
    </location>
</feature>
<evidence type="ECO:0000256" key="4">
    <source>
        <dbReference type="ARBA" id="ARBA00022692"/>
    </source>
</evidence>
<evidence type="ECO:0000256" key="3">
    <source>
        <dbReference type="ARBA" id="ARBA00022519"/>
    </source>
</evidence>
<keyword evidence="7" id="KW-0813">Transport</keyword>
<evidence type="ECO:0000256" key="1">
    <source>
        <dbReference type="ARBA" id="ARBA00004429"/>
    </source>
</evidence>
<evidence type="ECO:0000256" key="5">
    <source>
        <dbReference type="ARBA" id="ARBA00022989"/>
    </source>
</evidence>
<feature type="transmembrane region" description="Helical" evidence="7">
    <location>
        <begin position="171"/>
        <end position="194"/>
    </location>
</feature>
<keyword evidence="4 7" id="KW-0812">Transmembrane</keyword>
<protein>
    <recommendedName>
        <fullName evidence="7">TRAP transporter large permease protein</fullName>
    </recommendedName>
</protein>
<evidence type="ECO:0000256" key="7">
    <source>
        <dbReference type="RuleBase" id="RU369079"/>
    </source>
</evidence>
<dbReference type="Pfam" id="PF06808">
    <property type="entry name" value="DctM"/>
    <property type="match status" value="1"/>
</dbReference>
<feature type="transmembrane region" description="Helical" evidence="7">
    <location>
        <begin position="46"/>
        <end position="65"/>
    </location>
</feature>
<dbReference type="Proteomes" id="UP000595197">
    <property type="component" value="Chromosome"/>
</dbReference>
<keyword evidence="2" id="KW-1003">Cell membrane</keyword>
<keyword evidence="6 7" id="KW-0472">Membrane</keyword>